<keyword evidence="3 5" id="KW-0067">ATP-binding</keyword>
<evidence type="ECO:0000313" key="6">
    <source>
        <dbReference type="Proteomes" id="UP000567293"/>
    </source>
</evidence>
<protein>
    <submittedName>
        <fullName evidence="5">ATP-binding cassette domain-containing protein</fullName>
    </submittedName>
</protein>
<dbReference type="Proteomes" id="UP000567293">
    <property type="component" value="Unassembled WGS sequence"/>
</dbReference>
<evidence type="ECO:0000256" key="1">
    <source>
        <dbReference type="ARBA" id="ARBA00022448"/>
    </source>
</evidence>
<dbReference type="PROSITE" id="PS50893">
    <property type="entry name" value="ABC_TRANSPORTER_2"/>
    <property type="match status" value="1"/>
</dbReference>
<dbReference type="PANTHER" id="PTHR43023:SF6">
    <property type="entry name" value="INTERMEMBRANE PHOSPHOLIPID TRANSPORT SYSTEM ATP-BINDING PROTEIN MLAF"/>
    <property type="match status" value="1"/>
</dbReference>
<keyword evidence="2" id="KW-0547">Nucleotide-binding</keyword>
<feature type="domain" description="ABC transporter" evidence="4">
    <location>
        <begin position="16"/>
        <end position="278"/>
    </location>
</feature>
<dbReference type="Pfam" id="PF00005">
    <property type="entry name" value="ABC_tran"/>
    <property type="match status" value="1"/>
</dbReference>
<dbReference type="Gene3D" id="3.40.50.300">
    <property type="entry name" value="P-loop containing nucleotide triphosphate hydrolases"/>
    <property type="match status" value="1"/>
</dbReference>
<dbReference type="SUPFAM" id="SSF52540">
    <property type="entry name" value="P-loop containing nucleoside triphosphate hydrolases"/>
    <property type="match status" value="1"/>
</dbReference>
<reference evidence="5" key="1">
    <citation type="submission" date="2020-06" db="EMBL/GenBank/DDBJ databases">
        <title>Legume-microbial interactions unlock mineral nutrients during tropical forest succession.</title>
        <authorList>
            <person name="Epihov D.Z."/>
        </authorList>
    </citation>
    <scope>NUCLEOTIDE SEQUENCE [LARGE SCALE GENOMIC DNA]</scope>
    <source>
        <strain evidence="5">Pan2503</strain>
    </source>
</reference>
<keyword evidence="6" id="KW-1185">Reference proteome</keyword>
<sequence>MIGDGSFPFGEARSAIVFDNVRIGFDEGEILRGVSFCVRERETVVLLGETGTGKTLTLKMAAGLLRPDSGSIDVLGQKVSQMEEKELLAFRRKIGFMFQEGALFDSLTVAENVAYRLHEDAMPAAEIEPRVREVLRFVELEHTMDQLPSELSGGMRRRVSIARALANRPPIVLYDSPTAGLDPVTSQTIITLILRLRDMYGVTALLATHRLQDGFALANFHFDPRAERVVANSRNGSGPPANAARTRFLVYRDGEIYFEGEPEEIVNAKDPYLKRYLV</sequence>
<dbReference type="InterPro" id="IPR003593">
    <property type="entry name" value="AAA+_ATPase"/>
</dbReference>
<dbReference type="PANTHER" id="PTHR43023">
    <property type="entry name" value="PROTEIN TRIGALACTOSYLDIACYLGLYCEROL 3, CHLOROPLASTIC"/>
    <property type="match status" value="1"/>
</dbReference>
<dbReference type="AlphaFoldDB" id="A0A7V8SZN4"/>
<accession>A0A7V8SZN4</accession>
<evidence type="ECO:0000259" key="4">
    <source>
        <dbReference type="PROSITE" id="PS50893"/>
    </source>
</evidence>
<evidence type="ECO:0000256" key="2">
    <source>
        <dbReference type="ARBA" id="ARBA00022741"/>
    </source>
</evidence>
<name>A0A7V8SZN4_9BACT</name>
<dbReference type="InterPro" id="IPR003439">
    <property type="entry name" value="ABC_transporter-like_ATP-bd"/>
</dbReference>
<dbReference type="InterPro" id="IPR017871">
    <property type="entry name" value="ABC_transporter-like_CS"/>
</dbReference>
<dbReference type="PROSITE" id="PS00211">
    <property type="entry name" value="ABC_TRANSPORTER_1"/>
    <property type="match status" value="1"/>
</dbReference>
<dbReference type="GO" id="GO:0016887">
    <property type="term" value="F:ATP hydrolysis activity"/>
    <property type="evidence" value="ECO:0007669"/>
    <property type="project" value="InterPro"/>
</dbReference>
<organism evidence="5 6">
    <name type="scientific">Candidatus Acidiferrum panamense</name>
    <dbReference type="NCBI Taxonomy" id="2741543"/>
    <lineage>
        <taxon>Bacteria</taxon>
        <taxon>Pseudomonadati</taxon>
        <taxon>Acidobacteriota</taxon>
        <taxon>Terriglobia</taxon>
        <taxon>Candidatus Acidiferrales</taxon>
        <taxon>Candidatus Acidiferrum</taxon>
    </lineage>
</organism>
<proteinExistence type="predicted"/>
<comment type="caution">
    <text evidence="5">The sequence shown here is derived from an EMBL/GenBank/DDBJ whole genome shotgun (WGS) entry which is preliminary data.</text>
</comment>
<dbReference type="GO" id="GO:0005524">
    <property type="term" value="F:ATP binding"/>
    <property type="evidence" value="ECO:0007669"/>
    <property type="project" value="UniProtKB-KW"/>
</dbReference>
<dbReference type="EMBL" id="JACDQQ010002376">
    <property type="protein sequence ID" value="MBA0088171.1"/>
    <property type="molecule type" value="Genomic_DNA"/>
</dbReference>
<evidence type="ECO:0000313" key="5">
    <source>
        <dbReference type="EMBL" id="MBA0088171.1"/>
    </source>
</evidence>
<evidence type="ECO:0000256" key="3">
    <source>
        <dbReference type="ARBA" id="ARBA00022840"/>
    </source>
</evidence>
<gene>
    <name evidence="5" type="ORF">HRJ53_24565</name>
</gene>
<dbReference type="SMART" id="SM00382">
    <property type="entry name" value="AAA"/>
    <property type="match status" value="1"/>
</dbReference>
<dbReference type="InterPro" id="IPR027417">
    <property type="entry name" value="P-loop_NTPase"/>
</dbReference>
<keyword evidence="1" id="KW-0813">Transport</keyword>